<keyword evidence="6" id="KW-0443">Lipid metabolism</keyword>
<dbReference type="GO" id="GO:0005737">
    <property type="term" value="C:cytoplasm"/>
    <property type="evidence" value="ECO:0007669"/>
    <property type="project" value="TreeGrafter"/>
</dbReference>
<dbReference type="Proteomes" id="UP000076761">
    <property type="component" value="Unassembled WGS sequence"/>
</dbReference>
<comment type="catalytic activity">
    <reaction evidence="9">
        <text>S-hexadecanoyl-L-cysteinyl-[protein] + H2O = L-cysteinyl-[protein] + hexadecanoate + H(+)</text>
        <dbReference type="Rhea" id="RHEA:19233"/>
        <dbReference type="Rhea" id="RHEA-COMP:10131"/>
        <dbReference type="Rhea" id="RHEA-COMP:11032"/>
        <dbReference type="ChEBI" id="CHEBI:7896"/>
        <dbReference type="ChEBI" id="CHEBI:15377"/>
        <dbReference type="ChEBI" id="CHEBI:15378"/>
        <dbReference type="ChEBI" id="CHEBI:29950"/>
        <dbReference type="ChEBI" id="CHEBI:74151"/>
        <dbReference type="EC" id="3.1.2.22"/>
    </reaction>
</comment>
<evidence type="ECO:0000256" key="5">
    <source>
        <dbReference type="ARBA" id="ARBA00022801"/>
    </source>
</evidence>
<dbReference type="PANTHER" id="PTHR10655:SF17">
    <property type="entry name" value="LYSOPHOSPHOLIPASE-LIKE PROTEIN 1"/>
    <property type="match status" value="1"/>
</dbReference>
<keyword evidence="5" id="KW-0378">Hydrolase</keyword>
<dbReference type="GO" id="GO:0052689">
    <property type="term" value="F:carboxylic ester hydrolase activity"/>
    <property type="evidence" value="ECO:0007669"/>
    <property type="project" value="UniProtKB-KW"/>
</dbReference>
<dbReference type="EMBL" id="KV425554">
    <property type="protein sequence ID" value="KZT29447.1"/>
    <property type="molecule type" value="Genomic_DNA"/>
</dbReference>
<keyword evidence="6" id="KW-0276">Fatty acid metabolism</keyword>
<dbReference type="EC" id="3.1.2.22" evidence="2"/>
<evidence type="ECO:0000313" key="11">
    <source>
        <dbReference type="EMBL" id="KZT29447.1"/>
    </source>
</evidence>
<name>A0A165VBL8_9AGAM</name>
<keyword evidence="12" id="KW-1185">Reference proteome</keyword>
<dbReference type="SUPFAM" id="SSF53474">
    <property type="entry name" value="alpha/beta-Hydrolases"/>
    <property type="match status" value="1"/>
</dbReference>
<protein>
    <recommendedName>
        <fullName evidence="3">Acyl-protein thioesterase 1</fullName>
        <ecNumber evidence="2">3.1.2.22</ecNumber>
    </recommendedName>
    <alternativeName>
        <fullName evidence="8">Palmitoyl-protein hydrolase</fullName>
    </alternativeName>
</protein>
<dbReference type="GO" id="GO:0008474">
    <property type="term" value="F:palmitoyl-(protein) hydrolase activity"/>
    <property type="evidence" value="ECO:0007669"/>
    <property type="project" value="UniProtKB-EC"/>
</dbReference>
<dbReference type="InterPro" id="IPR029058">
    <property type="entry name" value="AB_hydrolase_fold"/>
</dbReference>
<evidence type="ECO:0000256" key="8">
    <source>
        <dbReference type="ARBA" id="ARBA00031195"/>
    </source>
</evidence>
<accession>A0A165VBL8</accession>
<dbReference type="OrthoDB" id="2418081at2759"/>
<evidence type="ECO:0000256" key="1">
    <source>
        <dbReference type="ARBA" id="ARBA00006499"/>
    </source>
</evidence>
<evidence type="ECO:0000256" key="7">
    <source>
        <dbReference type="ARBA" id="ARBA00029392"/>
    </source>
</evidence>
<dbReference type="GO" id="GO:0006631">
    <property type="term" value="P:fatty acid metabolic process"/>
    <property type="evidence" value="ECO:0007669"/>
    <property type="project" value="UniProtKB-KW"/>
</dbReference>
<evidence type="ECO:0000313" key="12">
    <source>
        <dbReference type="Proteomes" id="UP000076761"/>
    </source>
</evidence>
<dbReference type="AlphaFoldDB" id="A0A165VBL8"/>
<dbReference type="FunCoup" id="A0A165VBL8">
    <property type="interactions" value="385"/>
</dbReference>
<comment type="similarity">
    <text evidence="1">Belongs to the AB hydrolase superfamily. AB hydrolase 2 family.</text>
</comment>
<dbReference type="STRING" id="1314782.A0A165VBL8"/>
<reference evidence="11 12" key="1">
    <citation type="journal article" date="2016" name="Mol. Biol. Evol.">
        <title>Comparative Genomics of Early-Diverging Mushroom-Forming Fungi Provides Insights into the Origins of Lignocellulose Decay Capabilities.</title>
        <authorList>
            <person name="Nagy L.G."/>
            <person name="Riley R."/>
            <person name="Tritt A."/>
            <person name="Adam C."/>
            <person name="Daum C."/>
            <person name="Floudas D."/>
            <person name="Sun H."/>
            <person name="Yadav J.S."/>
            <person name="Pangilinan J."/>
            <person name="Larsson K.H."/>
            <person name="Matsuura K."/>
            <person name="Barry K."/>
            <person name="Labutti K."/>
            <person name="Kuo R."/>
            <person name="Ohm R.A."/>
            <person name="Bhattacharya S.S."/>
            <person name="Shirouzu T."/>
            <person name="Yoshinaga Y."/>
            <person name="Martin F.M."/>
            <person name="Grigoriev I.V."/>
            <person name="Hibbett D.S."/>
        </authorList>
    </citation>
    <scope>NUCLEOTIDE SEQUENCE [LARGE SCALE GENOMIC DNA]</scope>
    <source>
        <strain evidence="11 12">HHB14362 ss-1</strain>
    </source>
</reference>
<keyword evidence="4" id="KW-0719">Serine esterase</keyword>
<evidence type="ECO:0000256" key="2">
    <source>
        <dbReference type="ARBA" id="ARBA00012423"/>
    </source>
</evidence>
<evidence type="ECO:0000259" key="10">
    <source>
        <dbReference type="Pfam" id="PF02230"/>
    </source>
</evidence>
<dbReference type="Pfam" id="PF02230">
    <property type="entry name" value="Abhydrolase_2"/>
    <property type="match status" value="1"/>
</dbReference>
<dbReference type="Gene3D" id="3.40.50.1820">
    <property type="entry name" value="alpha/beta hydrolase"/>
    <property type="match status" value="1"/>
</dbReference>
<dbReference type="InterPro" id="IPR050565">
    <property type="entry name" value="LYPA1-2/EST-like"/>
</dbReference>
<sequence length="256" mass="27915">MAGVLQPLKVLTVAPRTKHTATVIFVHGLGDSGHGWKPVADMFQADQGLGHVKWILPHSPTRAVTANMGMELPSWFDIRSFGFDSVEDEEGMMQSVSSLEQLISQEVKGGIDPSRIILGGFSQGGAMSLLTGFTVKPKLASIVVLSGWLPLREKIKNMILPHATSLPIFWGHGVSDPLIKYQFATGSIEVLESQLGMKVTRNPGMDGKNKRVGTVPTDGGVVFNSYDGVGHFTTQKELDDVRDWLKQLLPEKLEKV</sequence>
<dbReference type="InterPro" id="IPR003140">
    <property type="entry name" value="PLipase/COase/thioEstase"/>
</dbReference>
<evidence type="ECO:0000256" key="3">
    <source>
        <dbReference type="ARBA" id="ARBA00014923"/>
    </source>
</evidence>
<organism evidence="11 12">
    <name type="scientific">Neolentinus lepideus HHB14362 ss-1</name>
    <dbReference type="NCBI Taxonomy" id="1314782"/>
    <lineage>
        <taxon>Eukaryota</taxon>
        <taxon>Fungi</taxon>
        <taxon>Dikarya</taxon>
        <taxon>Basidiomycota</taxon>
        <taxon>Agaricomycotina</taxon>
        <taxon>Agaricomycetes</taxon>
        <taxon>Gloeophyllales</taxon>
        <taxon>Gloeophyllaceae</taxon>
        <taxon>Neolentinus</taxon>
    </lineage>
</organism>
<dbReference type="PANTHER" id="PTHR10655">
    <property type="entry name" value="LYSOPHOSPHOLIPASE-RELATED"/>
    <property type="match status" value="1"/>
</dbReference>
<dbReference type="InParanoid" id="A0A165VBL8"/>
<gene>
    <name evidence="11" type="ORF">NEOLEDRAFT_1153953</name>
</gene>
<evidence type="ECO:0000256" key="9">
    <source>
        <dbReference type="ARBA" id="ARBA00047337"/>
    </source>
</evidence>
<evidence type="ECO:0000256" key="6">
    <source>
        <dbReference type="ARBA" id="ARBA00022832"/>
    </source>
</evidence>
<comment type="function">
    <text evidence="7">Hydrolyzes fatty acids from S-acylated cysteine residues in proteins with a strong preference for palmitoylated G-alpha proteins over other acyl substrates. Mediates the deacylation of G-alpha proteins such as GPA1 in vivo, but has weak or no activity toward palmitoylated Ras proteins. Has weak lysophospholipase activity in vitro; however such activity may not exist in vivo.</text>
</comment>
<proteinExistence type="inferred from homology"/>
<evidence type="ECO:0000256" key="4">
    <source>
        <dbReference type="ARBA" id="ARBA00022487"/>
    </source>
</evidence>
<feature type="domain" description="Phospholipase/carboxylesterase/thioesterase" evidence="10">
    <location>
        <begin position="12"/>
        <end position="200"/>
    </location>
</feature>